<evidence type="ECO:0000256" key="5">
    <source>
        <dbReference type="ARBA" id="ARBA00023172"/>
    </source>
</evidence>
<dbReference type="EMBL" id="QJPH01000193">
    <property type="protein sequence ID" value="PZN83124.1"/>
    <property type="molecule type" value="Genomic_DNA"/>
</dbReference>
<name>A0A2W4TF03_9GAMM</name>
<dbReference type="GO" id="GO:0043590">
    <property type="term" value="C:bacterial nucleoid"/>
    <property type="evidence" value="ECO:0007669"/>
    <property type="project" value="TreeGrafter"/>
</dbReference>
<accession>A0A2W4TF03</accession>
<dbReference type="Pfam" id="PF04381">
    <property type="entry name" value="RdgC"/>
    <property type="match status" value="1"/>
</dbReference>
<dbReference type="PANTHER" id="PTHR38103">
    <property type="entry name" value="RECOMBINATION-ASSOCIATED PROTEIN RDGC"/>
    <property type="match status" value="1"/>
</dbReference>
<keyword evidence="4 6" id="KW-0963">Cytoplasm</keyword>
<dbReference type="AlphaFoldDB" id="A0A2W4TF03"/>
<dbReference type="Proteomes" id="UP000249396">
    <property type="component" value="Unassembled WGS sequence"/>
</dbReference>
<comment type="function">
    <text evidence="6">May be involved in recombination.</text>
</comment>
<dbReference type="GO" id="GO:0003690">
    <property type="term" value="F:double-stranded DNA binding"/>
    <property type="evidence" value="ECO:0007669"/>
    <property type="project" value="TreeGrafter"/>
</dbReference>
<evidence type="ECO:0000256" key="1">
    <source>
        <dbReference type="ARBA" id="ARBA00004453"/>
    </source>
</evidence>
<keyword evidence="5 6" id="KW-0233">DNA recombination</keyword>
<reference evidence="7 8" key="1">
    <citation type="journal article" date="2018" name="Aquat. Microb. Ecol.">
        <title>Gammaproteobacterial methanotrophs dominate.</title>
        <authorList>
            <person name="Rissanen A.J."/>
            <person name="Saarenheimo J."/>
            <person name="Tiirola M."/>
            <person name="Peura S."/>
            <person name="Aalto S.L."/>
            <person name="Karvinen A."/>
            <person name="Nykanen H."/>
        </authorList>
    </citation>
    <scope>NUCLEOTIDE SEQUENCE [LARGE SCALE GENOMIC DNA]</scope>
    <source>
        <strain evidence="7">AMbin10</strain>
    </source>
</reference>
<organism evidence="7 8">
    <name type="scientific">Candidatus Methylumidiphilus alinenensis</name>
    <dbReference type="NCBI Taxonomy" id="2202197"/>
    <lineage>
        <taxon>Bacteria</taxon>
        <taxon>Pseudomonadati</taxon>
        <taxon>Pseudomonadota</taxon>
        <taxon>Gammaproteobacteria</taxon>
        <taxon>Methylococcales</taxon>
        <taxon>Candidatus Methylumidiphilus</taxon>
    </lineage>
</organism>
<evidence type="ECO:0000256" key="2">
    <source>
        <dbReference type="ARBA" id="ARBA00008657"/>
    </source>
</evidence>
<comment type="caution">
    <text evidence="7">The sequence shown here is derived from an EMBL/GenBank/DDBJ whole genome shotgun (WGS) entry which is preliminary data.</text>
</comment>
<dbReference type="GO" id="GO:0006310">
    <property type="term" value="P:DNA recombination"/>
    <property type="evidence" value="ECO:0007669"/>
    <property type="project" value="UniProtKB-UniRule"/>
</dbReference>
<dbReference type="InterPro" id="IPR007476">
    <property type="entry name" value="RdgC"/>
</dbReference>
<gene>
    <name evidence="6" type="primary">rdgC</name>
    <name evidence="7" type="ORF">DM484_05200</name>
</gene>
<evidence type="ECO:0000313" key="7">
    <source>
        <dbReference type="EMBL" id="PZN83124.1"/>
    </source>
</evidence>
<dbReference type="NCBIfam" id="NF001462">
    <property type="entry name" value="PRK00321.1-3"/>
    <property type="match status" value="1"/>
</dbReference>
<dbReference type="GO" id="GO:0005737">
    <property type="term" value="C:cytoplasm"/>
    <property type="evidence" value="ECO:0007669"/>
    <property type="project" value="UniProtKB-UniRule"/>
</dbReference>
<dbReference type="GO" id="GO:0000018">
    <property type="term" value="P:regulation of DNA recombination"/>
    <property type="evidence" value="ECO:0007669"/>
    <property type="project" value="TreeGrafter"/>
</dbReference>
<comment type="similarity">
    <text evidence="2 6">Belongs to the RdgC family.</text>
</comment>
<evidence type="ECO:0000256" key="6">
    <source>
        <dbReference type="HAMAP-Rule" id="MF_00194"/>
    </source>
</evidence>
<protein>
    <recommendedName>
        <fullName evidence="3 6">Recombination-associated protein RdgC</fullName>
    </recommendedName>
</protein>
<evidence type="ECO:0000256" key="3">
    <source>
        <dbReference type="ARBA" id="ARBA00022296"/>
    </source>
</evidence>
<proteinExistence type="inferred from homology"/>
<evidence type="ECO:0000313" key="8">
    <source>
        <dbReference type="Proteomes" id="UP000249396"/>
    </source>
</evidence>
<dbReference type="HAMAP" id="MF_00194">
    <property type="entry name" value="RdgC"/>
    <property type="match status" value="1"/>
</dbReference>
<dbReference type="PANTHER" id="PTHR38103:SF1">
    <property type="entry name" value="RECOMBINATION-ASSOCIATED PROTEIN RDGC"/>
    <property type="match status" value="1"/>
</dbReference>
<dbReference type="NCBIfam" id="NF001464">
    <property type="entry name" value="PRK00321.1-5"/>
    <property type="match status" value="1"/>
</dbReference>
<sequence>MWFKNLSLLRFTETFTLSAEKLEERLETGRFQACGSLQPMSYGWTPPLGRDDGPLVHATGGRLMICALREEKILPSSVVNEILAEKVAEIEERKGTPVRKKERDALRDDIIHDLLPRAFSFTRRLYAYIDPMVGWLVVDSASAKKTEELASWLRRCLESLPVTLPSVRERPASVMTRWLAEGSPPPGIAIESECELRATDEEGAVIRCKNHDLAAPEIQNHLEAGKEVVKLAVVWNDRLGFVLDDTLGIKRLRFLDAVQDQASDVEAADDAERFDADFSIMSLELANFLPRLLELFGGENTQS</sequence>
<comment type="subcellular location">
    <subcellularLocation>
        <location evidence="1 6">Cytoplasm</location>
        <location evidence="1 6">Nucleoid</location>
    </subcellularLocation>
</comment>
<evidence type="ECO:0000256" key="4">
    <source>
        <dbReference type="ARBA" id="ARBA00022490"/>
    </source>
</evidence>